<reference evidence="2 3" key="2">
    <citation type="submission" date="2018-11" db="EMBL/GenBank/DDBJ databases">
        <authorList>
            <consortium name="Pathogen Informatics"/>
        </authorList>
    </citation>
    <scope>NUCLEOTIDE SEQUENCE [LARGE SCALE GENOMIC DNA]</scope>
</reference>
<keyword evidence="3" id="KW-1185">Reference proteome</keyword>
<accession>A0A0N4TBQ5</accession>
<evidence type="ECO:0000313" key="3">
    <source>
        <dbReference type="Proteomes" id="UP000278627"/>
    </source>
</evidence>
<dbReference type="AlphaFoldDB" id="A0A0N4TBQ5"/>
<protein>
    <submittedName>
        <fullName evidence="4">Ovule protein</fullName>
    </submittedName>
</protein>
<sequence length="66" mass="7182">MSKGTSSKRRHGCKTLREQNDTTSSYTRSSVTASSNSNTSLCPLIFNGPSLPGMVDFAYKTYDKLG</sequence>
<dbReference type="Proteomes" id="UP000278627">
    <property type="component" value="Unassembled WGS sequence"/>
</dbReference>
<evidence type="ECO:0000313" key="2">
    <source>
        <dbReference type="EMBL" id="VDN86791.1"/>
    </source>
</evidence>
<gene>
    <name evidence="2" type="ORF">BPAG_LOCUS5605</name>
</gene>
<dbReference type="EMBL" id="UZAD01004130">
    <property type="protein sequence ID" value="VDN86791.1"/>
    <property type="molecule type" value="Genomic_DNA"/>
</dbReference>
<name>A0A0N4TBQ5_BRUPA</name>
<dbReference type="WBParaSite" id="BPAG_0000564201-mRNA-1">
    <property type="protein sequence ID" value="BPAG_0000564201-mRNA-1"/>
    <property type="gene ID" value="BPAG_0000564201"/>
</dbReference>
<feature type="compositionally biased region" description="Low complexity" evidence="1">
    <location>
        <begin position="22"/>
        <end position="40"/>
    </location>
</feature>
<evidence type="ECO:0000256" key="1">
    <source>
        <dbReference type="SAM" id="MobiDB-lite"/>
    </source>
</evidence>
<feature type="region of interest" description="Disordered" evidence="1">
    <location>
        <begin position="1"/>
        <end position="40"/>
    </location>
</feature>
<feature type="compositionally biased region" description="Basic residues" evidence="1">
    <location>
        <begin position="1"/>
        <end position="14"/>
    </location>
</feature>
<evidence type="ECO:0000313" key="4">
    <source>
        <dbReference type="WBParaSite" id="BPAG_0000564201-mRNA-1"/>
    </source>
</evidence>
<organism evidence="4">
    <name type="scientific">Brugia pahangi</name>
    <name type="common">Filarial nematode worm</name>
    <dbReference type="NCBI Taxonomy" id="6280"/>
    <lineage>
        <taxon>Eukaryota</taxon>
        <taxon>Metazoa</taxon>
        <taxon>Ecdysozoa</taxon>
        <taxon>Nematoda</taxon>
        <taxon>Chromadorea</taxon>
        <taxon>Rhabditida</taxon>
        <taxon>Spirurina</taxon>
        <taxon>Spiruromorpha</taxon>
        <taxon>Filarioidea</taxon>
        <taxon>Onchocercidae</taxon>
        <taxon>Brugia</taxon>
    </lineage>
</organism>
<proteinExistence type="predicted"/>
<reference evidence="4" key="1">
    <citation type="submission" date="2017-02" db="UniProtKB">
        <authorList>
            <consortium name="WormBaseParasite"/>
        </authorList>
    </citation>
    <scope>IDENTIFICATION</scope>
</reference>